<feature type="transmembrane region" description="Helical" evidence="8">
    <location>
        <begin position="693"/>
        <end position="717"/>
    </location>
</feature>
<dbReference type="PRINTS" id="PR00783">
    <property type="entry name" value="MINTRINSICP"/>
</dbReference>
<dbReference type="InterPro" id="IPR050820">
    <property type="entry name" value="MFS_Sugar_Transporter"/>
</dbReference>
<dbReference type="InterPro" id="IPR036259">
    <property type="entry name" value="MFS_trans_sf"/>
</dbReference>
<feature type="transmembrane region" description="Helical" evidence="8">
    <location>
        <begin position="85"/>
        <end position="106"/>
    </location>
</feature>
<dbReference type="InterPro" id="IPR005829">
    <property type="entry name" value="Sugar_transporter_CS"/>
</dbReference>
<evidence type="ECO:0000256" key="8">
    <source>
        <dbReference type="SAM" id="Phobius"/>
    </source>
</evidence>
<dbReference type="SUPFAM" id="SSF103506">
    <property type="entry name" value="Mitochondrial carrier"/>
    <property type="match status" value="1"/>
</dbReference>
<dbReference type="SUPFAM" id="SSF81338">
    <property type="entry name" value="Aquaporin-like"/>
    <property type="match status" value="2"/>
</dbReference>
<gene>
    <name evidence="10" type="ORF">SCF082_LOCUS43504</name>
</gene>
<dbReference type="PROSITE" id="PS50850">
    <property type="entry name" value="MFS"/>
    <property type="match status" value="1"/>
</dbReference>
<dbReference type="Pfam" id="PF00230">
    <property type="entry name" value="MIP"/>
    <property type="match status" value="2"/>
</dbReference>
<dbReference type="InterPro" id="IPR000425">
    <property type="entry name" value="MIP"/>
</dbReference>
<evidence type="ECO:0000256" key="7">
    <source>
        <dbReference type="PROSITE-ProRule" id="PRU00282"/>
    </source>
</evidence>
<evidence type="ECO:0000256" key="2">
    <source>
        <dbReference type="ARBA" id="ARBA00010992"/>
    </source>
</evidence>
<proteinExistence type="inferred from homology"/>
<dbReference type="InterPro" id="IPR020846">
    <property type="entry name" value="MFS_dom"/>
</dbReference>
<dbReference type="Gene3D" id="1.20.1080.10">
    <property type="entry name" value="Glycerol uptake facilitator protein"/>
    <property type="match status" value="2"/>
</dbReference>
<comment type="similarity">
    <text evidence="2">Belongs to the major facilitator superfamily. Sugar transporter (TC 2.A.1.1) family.</text>
</comment>
<accession>A0ABP0QVX8</accession>
<evidence type="ECO:0000256" key="3">
    <source>
        <dbReference type="ARBA" id="ARBA00022448"/>
    </source>
</evidence>
<feature type="transmembrane region" description="Helical" evidence="8">
    <location>
        <begin position="172"/>
        <end position="190"/>
    </location>
</feature>
<dbReference type="Gene3D" id="1.50.40.10">
    <property type="entry name" value="Mitochondrial carrier domain"/>
    <property type="match status" value="1"/>
</dbReference>
<dbReference type="InterPro" id="IPR023395">
    <property type="entry name" value="MCP_dom_sf"/>
</dbReference>
<dbReference type="InterPro" id="IPR022357">
    <property type="entry name" value="MIP_CS"/>
</dbReference>
<sequence>MWRTRNQDFYYEFPVASCKEFSQVSGLAGAELDSQRLTPVLFANCLVIGLSAALTGYDHGAASGALQNLVALKGLRRQRRFGPLLQGWVVASAWVSNIIGNLSGYYMPTPRIALIVAGLLEMLGSLLTGFAPTLWVLILGRLVNGFGLGLNGVAVAQYVSEVAPPHARGGAIAVQETTFVSGAFIGALVGQHFLRIRHGWRTIWGLAAFFGGLATVTMLRMPDTPRSIYRRAARMAAAETSQTPEAAQRHLLQVLEEARREAMSTMCQLRGIEFPDQAMLSELEGIERTYVSELNLLGRAASSEGAQEWWQEELPLLEILRSPVHLRLLLAGCAANALPALSGSEAQMNYAGQMFRMVGFHYQDAATAGVAMYALKLAIAAPSFLWLDAIGRRKLLSFGLTGVTACYGLSAVGLGLHSPGLAGAGLLASQAIYQSCVGPVTWIVSSELYPSDMRARGCALASATFSTSTLLSVQFHPLLISRGPFTVFATYAMTAQAAWLLTRVTAGSILGIQPEPDAAGQLALIQAPLSRLGDTAANAGVLVLMDFYLPEAPLPLKTAAASTAAAMWRLFLSPIDTLKTTYQVRGEDGLQVLLNRVKKNGPGELYAGAIATFAANWVGNYPYFVVFNALDQAWLAPSDPTMRIVRTGVMGRLEVATDDWTSCCNTSVAFLQEAEGYWESAQRVIQRQLAQIIVLYSLWVGSPLFAGLSIGTVLFVAIQALGGISGGNFNPAVSVSLGCVSAFGGPGMPWKQVGIYCLTQIVGGTVAALTASLMFGKSASLEVTSGYTMLSAGMCELFYTFMLCFVVLNVAAAKKNQEEKGQYFALAIGFCVVAGAYGAGVISGGAFNPAVAFSLDVTSLSHGFGRCFFYAIFEFLGAVLAAFLFSKVRPGDFGSEPSPAKLRESLLSEFLGVFVLVLTVSTNILGGSSTAALSIACSLSAMIYALGDVSGGHFNPAVTCAVFRSGRDSTFTLTKALLYMAVQVLAGIVAALVAVGIFGAKMGTFGAKAPYHLHQALLGELVFTFTLSYVVLGVAVSAVTKASHFFGLAIGFCVVVGGFAMGNVSGGSLNPAVSLGLAVSGGGAGSAAAYVLVELLAGFLAATAFSVTHQVELESPEAKRITADA</sequence>
<evidence type="ECO:0000256" key="5">
    <source>
        <dbReference type="ARBA" id="ARBA00022989"/>
    </source>
</evidence>
<protein>
    <submittedName>
        <fullName evidence="10">Chloroplastic</fullName>
    </submittedName>
</protein>
<feature type="transmembrane region" description="Helical" evidence="8">
    <location>
        <begin position="112"/>
        <end position="135"/>
    </location>
</feature>
<dbReference type="SUPFAM" id="SSF103473">
    <property type="entry name" value="MFS general substrate transporter"/>
    <property type="match status" value="1"/>
</dbReference>
<keyword evidence="4 7" id="KW-0812">Transmembrane</keyword>
<comment type="caution">
    <text evidence="10">The sequence shown here is derived from an EMBL/GenBank/DDBJ whole genome shotgun (WGS) entry which is preliminary data.</text>
</comment>
<feature type="transmembrane region" description="Helical" evidence="8">
    <location>
        <begin position="1045"/>
        <end position="1067"/>
    </location>
</feature>
<evidence type="ECO:0000256" key="1">
    <source>
        <dbReference type="ARBA" id="ARBA00004141"/>
    </source>
</evidence>
<keyword evidence="11" id="KW-1185">Reference proteome</keyword>
<dbReference type="EMBL" id="CAXAMM010040318">
    <property type="protein sequence ID" value="CAK9092447.1"/>
    <property type="molecule type" value="Genomic_DNA"/>
</dbReference>
<dbReference type="PROSITE" id="PS00217">
    <property type="entry name" value="SUGAR_TRANSPORT_2"/>
    <property type="match status" value="1"/>
</dbReference>
<feature type="transmembrane region" description="Helical" evidence="8">
    <location>
        <begin position="1087"/>
        <end position="1107"/>
    </location>
</feature>
<feature type="transmembrane region" description="Helical" evidence="8">
    <location>
        <begin position="365"/>
        <end position="387"/>
    </location>
</feature>
<dbReference type="InterPro" id="IPR018108">
    <property type="entry name" value="MCP_transmembrane"/>
</dbReference>
<keyword evidence="3" id="KW-0813">Transport</keyword>
<dbReference type="Gene3D" id="1.20.1250.20">
    <property type="entry name" value="MFS general substrate transporter like domains"/>
    <property type="match status" value="1"/>
</dbReference>
<keyword evidence="6 7" id="KW-0472">Membrane</keyword>
<keyword evidence="5 8" id="KW-1133">Transmembrane helix</keyword>
<dbReference type="PANTHER" id="PTHR48023:SF4">
    <property type="entry name" value="D-XYLOSE-PROTON SYMPORTER-LIKE 2"/>
    <property type="match status" value="1"/>
</dbReference>
<dbReference type="Pfam" id="PF00083">
    <property type="entry name" value="Sugar_tr"/>
    <property type="match status" value="2"/>
</dbReference>
<dbReference type="InterPro" id="IPR023271">
    <property type="entry name" value="Aquaporin-like"/>
</dbReference>
<organism evidence="10 11">
    <name type="scientific">Durusdinium trenchii</name>
    <dbReference type="NCBI Taxonomy" id="1381693"/>
    <lineage>
        <taxon>Eukaryota</taxon>
        <taxon>Sar</taxon>
        <taxon>Alveolata</taxon>
        <taxon>Dinophyceae</taxon>
        <taxon>Suessiales</taxon>
        <taxon>Symbiodiniaceae</taxon>
        <taxon>Durusdinium</taxon>
    </lineage>
</organism>
<evidence type="ECO:0000256" key="6">
    <source>
        <dbReference type="ARBA" id="ARBA00023136"/>
    </source>
</evidence>
<dbReference type="Pfam" id="PF00153">
    <property type="entry name" value="Mito_carr"/>
    <property type="match status" value="1"/>
</dbReference>
<feature type="transmembrane region" description="Helical" evidence="8">
    <location>
        <begin position="753"/>
        <end position="775"/>
    </location>
</feature>
<feature type="domain" description="Major facilitator superfamily (MFS) profile" evidence="9">
    <location>
        <begin position="44"/>
        <end position="510"/>
    </location>
</feature>
<evidence type="ECO:0000259" key="9">
    <source>
        <dbReference type="PROSITE" id="PS50850"/>
    </source>
</evidence>
<evidence type="ECO:0000313" key="11">
    <source>
        <dbReference type="Proteomes" id="UP001642464"/>
    </source>
</evidence>
<dbReference type="PROSITE" id="PS50920">
    <property type="entry name" value="SOLCAR"/>
    <property type="match status" value="1"/>
</dbReference>
<evidence type="ECO:0000313" key="10">
    <source>
        <dbReference type="EMBL" id="CAK9092447.1"/>
    </source>
</evidence>
<dbReference type="PROSITE" id="PS00216">
    <property type="entry name" value="SUGAR_TRANSPORT_1"/>
    <property type="match status" value="1"/>
</dbReference>
<feature type="transmembrane region" description="Helical" evidence="8">
    <location>
        <begin position="867"/>
        <end position="885"/>
    </location>
</feature>
<feature type="transmembrane region" description="Helical" evidence="8">
    <location>
        <begin position="787"/>
        <end position="811"/>
    </location>
</feature>
<feature type="transmembrane region" description="Helical" evidence="8">
    <location>
        <begin position="823"/>
        <end position="847"/>
    </location>
</feature>
<feature type="repeat" description="Solcar" evidence="7">
    <location>
        <begin position="552"/>
        <end position="633"/>
    </location>
</feature>
<dbReference type="PROSITE" id="PS00221">
    <property type="entry name" value="MIP"/>
    <property type="match status" value="1"/>
</dbReference>
<dbReference type="PANTHER" id="PTHR48023">
    <property type="entry name" value="D-XYLOSE-PROTON SYMPORTER-LIKE 2"/>
    <property type="match status" value="1"/>
</dbReference>
<evidence type="ECO:0000256" key="4">
    <source>
        <dbReference type="ARBA" id="ARBA00022692"/>
    </source>
</evidence>
<feature type="transmembrane region" description="Helical" evidence="8">
    <location>
        <begin position="729"/>
        <end position="746"/>
    </location>
</feature>
<feature type="transmembrane region" description="Helical" evidence="8">
    <location>
        <begin position="931"/>
        <end position="955"/>
    </location>
</feature>
<feature type="transmembrane region" description="Helical" evidence="8">
    <location>
        <begin position="202"/>
        <end position="221"/>
    </location>
</feature>
<comment type="subcellular location">
    <subcellularLocation>
        <location evidence="1">Membrane</location>
        <topology evidence="1">Multi-pass membrane protein</topology>
    </subcellularLocation>
</comment>
<feature type="transmembrane region" description="Helical" evidence="8">
    <location>
        <begin position="906"/>
        <end position="925"/>
    </location>
</feature>
<feature type="transmembrane region" description="Helical" evidence="8">
    <location>
        <begin position="1018"/>
        <end position="1038"/>
    </location>
</feature>
<dbReference type="InterPro" id="IPR005828">
    <property type="entry name" value="MFS_sugar_transport-like"/>
</dbReference>
<reference evidence="10 11" key="1">
    <citation type="submission" date="2024-02" db="EMBL/GenBank/DDBJ databases">
        <authorList>
            <person name="Chen Y."/>
            <person name="Shah S."/>
            <person name="Dougan E. K."/>
            <person name="Thang M."/>
            <person name="Chan C."/>
        </authorList>
    </citation>
    <scope>NUCLEOTIDE SEQUENCE [LARGE SCALE GENOMIC DNA]</scope>
</reference>
<feature type="transmembrane region" description="Helical" evidence="8">
    <location>
        <begin position="976"/>
        <end position="998"/>
    </location>
</feature>
<dbReference type="Proteomes" id="UP001642464">
    <property type="component" value="Unassembled WGS sequence"/>
</dbReference>
<name>A0ABP0QVX8_9DINO</name>